<dbReference type="Pfam" id="PF08530">
    <property type="entry name" value="PepX_C"/>
    <property type="match status" value="1"/>
</dbReference>
<dbReference type="Gene3D" id="1.10.3020.10">
    <property type="entry name" value="alpha-amino acid ester hydrolase ( Helical cap domain)"/>
    <property type="match status" value="1"/>
</dbReference>
<dbReference type="EMBL" id="SNZH01000016">
    <property type="protein sequence ID" value="TDR39407.1"/>
    <property type="molecule type" value="Genomic_DNA"/>
</dbReference>
<keyword evidence="1" id="KW-0378">Hydrolase</keyword>
<dbReference type="Proteomes" id="UP000295293">
    <property type="component" value="Unassembled WGS sequence"/>
</dbReference>
<evidence type="ECO:0000313" key="5">
    <source>
        <dbReference type="Proteomes" id="UP000295293"/>
    </source>
</evidence>
<dbReference type="GO" id="GO:0008239">
    <property type="term" value="F:dipeptidyl-peptidase activity"/>
    <property type="evidence" value="ECO:0007669"/>
    <property type="project" value="InterPro"/>
</dbReference>
<dbReference type="InterPro" id="IPR005674">
    <property type="entry name" value="CocE/Ser_esterase"/>
</dbReference>
<reference evidence="4 5" key="1">
    <citation type="submission" date="2019-03" db="EMBL/GenBank/DDBJ databases">
        <title>Genomic Encyclopedia of Type Strains, Phase IV (KMG-IV): sequencing the most valuable type-strain genomes for metagenomic binning, comparative biology and taxonomic classification.</title>
        <authorList>
            <person name="Goeker M."/>
        </authorList>
    </citation>
    <scope>NUCLEOTIDE SEQUENCE [LARGE SCALE GENOMIC DNA]</scope>
    <source>
        <strain evidence="4 5">DSM 21667</strain>
    </source>
</reference>
<sequence>MYRKGIAGLLLGLGLVLNAQAQAPRAAPAEAATPVDLQWGVRIPMRDGVELQATLYRPQGQKDALPCVLTLTPYIAQSYHDRGRYFAAHGYVFAAVDARGRGNSAGQFTPFLQEAQDGHDIVEWLARQSYCNGKITMWGGSYAGYDQWATAKEKPAHLATIVPVASVMPGLDFPMRNNIFYPYDMRWLTLVSGKAAQDDLFGDEAMWGQLFRSAHEAHAPFNTLDTRFGNPSAHFQQWVANPLQSEYWDRLSPTQAQYAALDLPILSITGHYDGDQPGALAFYANHMKYGTAAARDRHYLIIGPWDHASTRTPREEYAGLKYGSASMLDMNALHKAWYDWTLKNGPKPEFLKARVAYYVTGSNDWRYADTLEAITAEQRAYFLASDNGRAGDVYASGRLEADQRGKRSGSDRYVYDPLDVSAVEGDATDESGAELTDQRPLLRRNGKQLVYHTAPLDKDTDIAGFFRFSAWLKLDQPDTDFSVDIYAIAPDGSSLLLSNDVMRARYRQSLREARLVKPGKVERYDFERFTFVARQLKRGSRLRLVLGPINNLGMQKNYNSGGVVNAEGAKDARTVTVELLHDAQHPSALYVPIAVPKP</sequence>
<dbReference type="SUPFAM" id="SSF49785">
    <property type="entry name" value="Galactose-binding domain-like"/>
    <property type="match status" value="1"/>
</dbReference>
<dbReference type="RefSeq" id="WP_166654273.1">
    <property type="nucleotide sequence ID" value="NZ_SNZH01000016.1"/>
</dbReference>
<proteinExistence type="predicted"/>
<dbReference type="Gene3D" id="3.40.50.1820">
    <property type="entry name" value="alpha/beta hydrolase"/>
    <property type="match status" value="1"/>
</dbReference>
<accession>A0A4R6YP95</accession>
<feature type="domain" description="Xaa-Pro dipeptidyl-peptidase C-terminal" evidence="3">
    <location>
        <begin position="335"/>
        <end position="590"/>
    </location>
</feature>
<dbReference type="InterPro" id="IPR000383">
    <property type="entry name" value="Xaa-Pro-like_dom"/>
</dbReference>
<dbReference type="NCBIfam" id="TIGR00976">
    <property type="entry name" value="CocE_NonD"/>
    <property type="match status" value="1"/>
</dbReference>
<dbReference type="PANTHER" id="PTHR43056:SF10">
    <property type="entry name" value="COCE_NOND FAMILY, PUTATIVE (AFU_ORTHOLOGUE AFUA_7G00600)-RELATED"/>
    <property type="match status" value="1"/>
</dbReference>
<evidence type="ECO:0000256" key="2">
    <source>
        <dbReference type="SAM" id="SignalP"/>
    </source>
</evidence>
<dbReference type="InterPro" id="IPR050585">
    <property type="entry name" value="Xaa-Pro_dipeptidyl-ppase/CocE"/>
</dbReference>
<evidence type="ECO:0000259" key="3">
    <source>
        <dbReference type="SMART" id="SM00939"/>
    </source>
</evidence>
<feature type="chain" id="PRO_5020186374" description="Xaa-Pro dipeptidyl-peptidase C-terminal domain-containing protein" evidence="2">
    <location>
        <begin position="22"/>
        <end position="598"/>
    </location>
</feature>
<dbReference type="SUPFAM" id="SSF53474">
    <property type="entry name" value="alpha/beta-Hydrolases"/>
    <property type="match status" value="1"/>
</dbReference>
<dbReference type="InterPro" id="IPR029058">
    <property type="entry name" value="AB_hydrolase_fold"/>
</dbReference>
<feature type="signal peptide" evidence="2">
    <location>
        <begin position="1"/>
        <end position="21"/>
    </location>
</feature>
<dbReference type="InterPro" id="IPR008979">
    <property type="entry name" value="Galactose-bd-like_sf"/>
</dbReference>
<protein>
    <recommendedName>
        <fullName evidence="3">Xaa-Pro dipeptidyl-peptidase C-terminal domain-containing protein</fullName>
    </recommendedName>
</protein>
<dbReference type="InterPro" id="IPR013736">
    <property type="entry name" value="Xaa-Pro_dipept_C"/>
</dbReference>
<evidence type="ECO:0000256" key="1">
    <source>
        <dbReference type="ARBA" id="ARBA00022801"/>
    </source>
</evidence>
<dbReference type="AlphaFoldDB" id="A0A4R6YP95"/>
<name>A0A4R6YP95_9GAMM</name>
<dbReference type="Pfam" id="PF02129">
    <property type="entry name" value="Peptidase_S15"/>
    <property type="match status" value="1"/>
</dbReference>
<dbReference type="PANTHER" id="PTHR43056">
    <property type="entry name" value="PEPTIDASE S9 PROLYL OLIGOPEPTIDASE"/>
    <property type="match status" value="1"/>
</dbReference>
<evidence type="ECO:0000313" key="4">
    <source>
        <dbReference type="EMBL" id="TDR39407.1"/>
    </source>
</evidence>
<gene>
    <name evidence="4" type="ORF">DFR29_116109</name>
</gene>
<keyword evidence="5" id="KW-1185">Reference proteome</keyword>
<keyword evidence="2" id="KW-0732">Signal</keyword>
<dbReference type="SMART" id="SM00939">
    <property type="entry name" value="PepX_C"/>
    <property type="match status" value="1"/>
</dbReference>
<dbReference type="Gene3D" id="2.60.120.260">
    <property type="entry name" value="Galactose-binding domain-like"/>
    <property type="match status" value="1"/>
</dbReference>
<organism evidence="4 5">
    <name type="scientific">Tahibacter aquaticus</name>
    <dbReference type="NCBI Taxonomy" id="520092"/>
    <lineage>
        <taxon>Bacteria</taxon>
        <taxon>Pseudomonadati</taxon>
        <taxon>Pseudomonadota</taxon>
        <taxon>Gammaproteobacteria</taxon>
        <taxon>Lysobacterales</taxon>
        <taxon>Rhodanobacteraceae</taxon>
        <taxon>Tahibacter</taxon>
    </lineage>
</organism>
<comment type="caution">
    <text evidence="4">The sequence shown here is derived from an EMBL/GenBank/DDBJ whole genome shotgun (WGS) entry which is preliminary data.</text>
</comment>